<comment type="catalytic activity">
    <reaction evidence="4">
        <text>L-alanine = D-alanine</text>
        <dbReference type="Rhea" id="RHEA:20249"/>
        <dbReference type="ChEBI" id="CHEBI:57416"/>
        <dbReference type="ChEBI" id="CHEBI:57972"/>
        <dbReference type="EC" id="5.1.1.1"/>
    </reaction>
</comment>
<dbReference type="InterPro" id="IPR001608">
    <property type="entry name" value="Ala_racemase_N"/>
</dbReference>
<dbReference type="RefSeq" id="WP_213819889.1">
    <property type="nucleotide sequence ID" value="NZ_JAAMFI010000002.1"/>
</dbReference>
<comment type="similarity">
    <text evidence="4">Belongs to the alanine racemase family.</text>
</comment>
<dbReference type="GO" id="GO:0008784">
    <property type="term" value="F:alanine racemase activity"/>
    <property type="evidence" value="ECO:0007669"/>
    <property type="project" value="UniProtKB-EC"/>
</dbReference>
<dbReference type="HAMAP" id="MF_01201">
    <property type="entry name" value="Ala_racemase"/>
    <property type="match status" value="1"/>
</dbReference>
<organism evidence="6 7">
    <name type="scientific">Fructobacillus papyriferae</name>
    <dbReference type="NCBI Taxonomy" id="2713171"/>
    <lineage>
        <taxon>Bacteria</taxon>
        <taxon>Bacillati</taxon>
        <taxon>Bacillota</taxon>
        <taxon>Bacilli</taxon>
        <taxon>Lactobacillales</taxon>
        <taxon>Lactobacillaceae</taxon>
        <taxon>Fructobacillus</taxon>
    </lineage>
</organism>
<keyword evidence="3 4" id="KW-0413">Isomerase</keyword>
<dbReference type="InterPro" id="IPR011079">
    <property type="entry name" value="Ala_racemase_C"/>
</dbReference>
<dbReference type="EC" id="5.1.1.1" evidence="4"/>
<comment type="pathway">
    <text evidence="4">Amino-acid biosynthesis; D-alanine biosynthesis; D-alanine from L-alanine: step 1/1.</text>
</comment>
<protein>
    <recommendedName>
        <fullName evidence="4">Alanine racemase</fullName>
        <ecNumber evidence="4">5.1.1.1</ecNumber>
    </recommendedName>
</protein>
<comment type="cofactor">
    <cofactor evidence="1 4">
        <name>pyridoxal 5'-phosphate</name>
        <dbReference type="ChEBI" id="CHEBI:597326"/>
    </cofactor>
</comment>
<dbReference type="Pfam" id="PF01168">
    <property type="entry name" value="Ala_racemase_N"/>
    <property type="match status" value="1"/>
</dbReference>
<dbReference type="PANTHER" id="PTHR30511:SF0">
    <property type="entry name" value="ALANINE RACEMASE, CATABOLIC-RELATED"/>
    <property type="match status" value="1"/>
</dbReference>
<evidence type="ECO:0000259" key="5">
    <source>
        <dbReference type="SMART" id="SM01005"/>
    </source>
</evidence>
<gene>
    <name evidence="6" type="primary">alr</name>
    <name evidence="6" type="ORF">G6R27_04560</name>
</gene>
<feature type="active site" description="Proton acceptor; specific for D-alanine" evidence="4">
    <location>
        <position position="42"/>
    </location>
</feature>
<evidence type="ECO:0000256" key="2">
    <source>
        <dbReference type="ARBA" id="ARBA00022898"/>
    </source>
</evidence>
<dbReference type="Pfam" id="PF00842">
    <property type="entry name" value="Ala_racemase_C"/>
    <property type="match status" value="1"/>
</dbReference>
<evidence type="ECO:0000313" key="6">
    <source>
        <dbReference type="EMBL" id="MBS9335300.1"/>
    </source>
</evidence>
<dbReference type="InterPro" id="IPR000821">
    <property type="entry name" value="Ala_racemase"/>
</dbReference>
<evidence type="ECO:0000256" key="4">
    <source>
        <dbReference type="HAMAP-Rule" id="MF_01201"/>
    </source>
</evidence>
<dbReference type="SUPFAM" id="SSF51419">
    <property type="entry name" value="PLP-binding barrel"/>
    <property type="match status" value="1"/>
</dbReference>
<reference evidence="6 7" key="1">
    <citation type="submission" date="2020-02" db="EMBL/GenBank/DDBJ databases">
        <title>Fructobacillus sp. isolated from paper mulberry of Taiwan.</title>
        <authorList>
            <person name="Lin S.-T."/>
        </authorList>
    </citation>
    <scope>NUCLEOTIDE SEQUENCE [LARGE SCALE GENOMIC DNA]</scope>
    <source>
        <strain evidence="6 7">M1-10</strain>
    </source>
</reference>
<comment type="function">
    <text evidence="4">Catalyzes the interconversion of L-alanine and D-alanine. May also act on other amino acids.</text>
</comment>
<evidence type="ECO:0000256" key="1">
    <source>
        <dbReference type="ARBA" id="ARBA00001933"/>
    </source>
</evidence>
<name>A0ABS5QS52_9LACO</name>
<accession>A0ABS5QS52</accession>
<keyword evidence="7" id="KW-1185">Reference proteome</keyword>
<feature type="binding site" evidence="4">
    <location>
        <position position="145"/>
    </location>
    <ligand>
        <name>substrate</name>
    </ligand>
</feature>
<dbReference type="Gene3D" id="2.40.37.10">
    <property type="entry name" value="Lyase, Ornithine Decarboxylase, Chain A, domain 1"/>
    <property type="match status" value="1"/>
</dbReference>
<dbReference type="SMART" id="SM01005">
    <property type="entry name" value="Ala_racemase_C"/>
    <property type="match status" value="1"/>
</dbReference>
<dbReference type="PRINTS" id="PR00992">
    <property type="entry name" value="ALARACEMASE"/>
</dbReference>
<dbReference type="InterPro" id="IPR009006">
    <property type="entry name" value="Ala_racemase/Decarboxylase_C"/>
</dbReference>
<evidence type="ECO:0000313" key="7">
    <source>
        <dbReference type="Proteomes" id="UP001519418"/>
    </source>
</evidence>
<comment type="caution">
    <text evidence="6">The sequence shown here is derived from an EMBL/GenBank/DDBJ whole genome shotgun (WGS) entry which is preliminary data.</text>
</comment>
<dbReference type="PANTHER" id="PTHR30511">
    <property type="entry name" value="ALANINE RACEMASE"/>
    <property type="match status" value="1"/>
</dbReference>
<dbReference type="Gene3D" id="3.20.20.10">
    <property type="entry name" value="Alanine racemase"/>
    <property type="match status" value="1"/>
</dbReference>
<evidence type="ECO:0000256" key="3">
    <source>
        <dbReference type="ARBA" id="ARBA00023235"/>
    </source>
</evidence>
<proteinExistence type="inferred from homology"/>
<dbReference type="EMBL" id="JAAMFI010000002">
    <property type="protein sequence ID" value="MBS9335300.1"/>
    <property type="molecule type" value="Genomic_DNA"/>
</dbReference>
<dbReference type="InterPro" id="IPR020622">
    <property type="entry name" value="Ala_racemase_pyridoxalP-BS"/>
</dbReference>
<feature type="modified residue" description="N6-(pyridoxal phosphate)lysine" evidence="4">
    <location>
        <position position="42"/>
    </location>
</feature>
<dbReference type="Proteomes" id="UP001519418">
    <property type="component" value="Unassembled WGS sequence"/>
</dbReference>
<feature type="domain" description="Alanine racemase C-terminal" evidence="5">
    <location>
        <begin position="253"/>
        <end position="378"/>
    </location>
</feature>
<feature type="binding site" evidence="4">
    <location>
        <position position="321"/>
    </location>
    <ligand>
        <name>substrate</name>
    </ligand>
</feature>
<dbReference type="CDD" id="cd00430">
    <property type="entry name" value="PLPDE_III_AR"/>
    <property type="match status" value="1"/>
</dbReference>
<dbReference type="SUPFAM" id="SSF50621">
    <property type="entry name" value="Alanine racemase C-terminal domain-like"/>
    <property type="match status" value="1"/>
</dbReference>
<dbReference type="InterPro" id="IPR029066">
    <property type="entry name" value="PLP-binding_barrel"/>
</dbReference>
<keyword evidence="2 4" id="KW-0663">Pyridoxal phosphate</keyword>
<sequence length="379" mass="41692">MDKNEALTRRGLAFLRSKAALVHNARETIRHAKAKRLIAVIKANAYGHGDAWAARTLYEQLSVKDFAVATVDEGRRVRQAMPEKEVSVILLGVQPFELAVEMAATRLAPVAGSFDWLLAAKKSFEEAGSSDVLSVHLAVDTGMGRVGAKTKEELASMVDFVRHDPNFELAGVMTHFATADEDNQAYYDQQLADFMNMVAGLEIPEKYWHLANSGTALFHDQEAPTATIRVGSVLYGYNPAMAKRPSPIQLQPVGSLVGRIWSVHRLLKGESLSYGATYTASKDEWVGTVPIGYADGLKRSLAGMSVLVNGRRQHVLGRITMDQIVISLPEKLPVNTEVTFIGRNGQEENTIEDLARFAQTIPHELLTGISERVPRVDRD</sequence>
<dbReference type="PROSITE" id="PS00395">
    <property type="entry name" value="ALANINE_RACEMASE"/>
    <property type="match status" value="1"/>
</dbReference>
<dbReference type="NCBIfam" id="TIGR00492">
    <property type="entry name" value="alr"/>
    <property type="match status" value="1"/>
</dbReference>
<feature type="active site" description="Proton acceptor; specific for L-alanine" evidence="4">
    <location>
        <position position="274"/>
    </location>
</feature>